<comment type="caution">
    <text evidence="2">The sequence shown here is derived from an EMBL/GenBank/DDBJ whole genome shotgun (WGS) entry which is preliminary data.</text>
</comment>
<feature type="compositionally biased region" description="Basic and acidic residues" evidence="1">
    <location>
        <begin position="7"/>
        <end position="21"/>
    </location>
</feature>
<sequence>MNIPSRDNVKDTNDYKGSDVFDSFHRDPFFSQSRFPDLDQMISDFMSPG</sequence>
<feature type="non-terminal residue" evidence="2">
    <location>
        <position position="49"/>
    </location>
</feature>
<dbReference type="OrthoDB" id="6376138at2759"/>
<evidence type="ECO:0000313" key="2">
    <source>
        <dbReference type="EMBL" id="KRZ64444.1"/>
    </source>
</evidence>
<proteinExistence type="predicted"/>
<dbReference type="EMBL" id="JYDO01001091">
    <property type="protein sequence ID" value="KRZ64444.1"/>
    <property type="molecule type" value="Genomic_DNA"/>
</dbReference>
<evidence type="ECO:0000313" key="3">
    <source>
        <dbReference type="Proteomes" id="UP000054843"/>
    </source>
</evidence>
<protein>
    <submittedName>
        <fullName evidence="2">Uncharacterized protein</fullName>
    </submittedName>
</protein>
<dbReference type="Proteomes" id="UP000054843">
    <property type="component" value="Unassembled WGS sequence"/>
</dbReference>
<name>A0A0V1LYG9_9BILA</name>
<evidence type="ECO:0000256" key="1">
    <source>
        <dbReference type="SAM" id="MobiDB-lite"/>
    </source>
</evidence>
<gene>
    <name evidence="2" type="ORF">T10_4596</name>
</gene>
<organism evidence="2 3">
    <name type="scientific">Trichinella papuae</name>
    <dbReference type="NCBI Taxonomy" id="268474"/>
    <lineage>
        <taxon>Eukaryota</taxon>
        <taxon>Metazoa</taxon>
        <taxon>Ecdysozoa</taxon>
        <taxon>Nematoda</taxon>
        <taxon>Enoplea</taxon>
        <taxon>Dorylaimia</taxon>
        <taxon>Trichinellida</taxon>
        <taxon>Trichinellidae</taxon>
        <taxon>Trichinella</taxon>
    </lineage>
</organism>
<dbReference type="AlphaFoldDB" id="A0A0V1LYG9"/>
<reference evidence="2 3" key="1">
    <citation type="submission" date="2015-01" db="EMBL/GenBank/DDBJ databases">
        <title>Evolution of Trichinella species and genotypes.</title>
        <authorList>
            <person name="Korhonen P.K."/>
            <person name="Edoardo P."/>
            <person name="Giuseppe L.R."/>
            <person name="Gasser R.B."/>
        </authorList>
    </citation>
    <scope>NUCLEOTIDE SEQUENCE [LARGE SCALE GENOMIC DNA]</scope>
    <source>
        <strain evidence="2">ISS1980</strain>
    </source>
</reference>
<feature type="region of interest" description="Disordered" evidence="1">
    <location>
        <begin position="1"/>
        <end position="21"/>
    </location>
</feature>
<keyword evidence="3" id="KW-1185">Reference proteome</keyword>
<accession>A0A0V1LYG9</accession>